<evidence type="ECO:0000259" key="9">
    <source>
        <dbReference type="PROSITE" id="PS51504"/>
    </source>
</evidence>
<dbReference type="CDD" id="cd00073">
    <property type="entry name" value="H15"/>
    <property type="match status" value="1"/>
</dbReference>
<evidence type="ECO:0000313" key="11">
    <source>
        <dbReference type="Proteomes" id="UP000277580"/>
    </source>
</evidence>
<dbReference type="GO" id="GO:0003690">
    <property type="term" value="F:double-stranded DNA binding"/>
    <property type="evidence" value="ECO:0007669"/>
    <property type="project" value="TreeGrafter"/>
</dbReference>
<dbReference type="PRINTS" id="PR00624">
    <property type="entry name" value="HISTONEH5"/>
</dbReference>
<dbReference type="OrthoDB" id="1110759at2759"/>
<dbReference type="InterPro" id="IPR005819">
    <property type="entry name" value="H1/H5"/>
</dbReference>
<dbReference type="PROSITE" id="PS51504">
    <property type="entry name" value="H15"/>
    <property type="match status" value="1"/>
</dbReference>
<evidence type="ECO:0000313" key="10">
    <source>
        <dbReference type="EMBL" id="RPB08568.1"/>
    </source>
</evidence>
<dbReference type="AlphaFoldDB" id="A0A3N4KGI3"/>
<dbReference type="InterPro" id="IPR036388">
    <property type="entry name" value="WH-like_DNA-bd_sf"/>
</dbReference>
<dbReference type="PANTHER" id="PTHR11467:SF36">
    <property type="entry name" value="HISTONE 24-RELATED"/>
    <property type="match status" value="1"/>
</dbReference>
<dbReference type="Proteomes" id="UP000277580">
    <property type="component" value="Unassembled WGS sequence"/>
</dbReference>
<proteinExistence type="inferred from homology"/>
<dbReference type="STRING" id="1392247.A0A3N4KGI3"/>
<keyword evidence="6 7" id="KW-0539">Nucleus</keyword>
<evidence type="ECO:0000256" key="4">
    <source>
        <dbReference type="ARBA" id="ARBA00022454"/>
    </source>
</evidence>
<evidence type="ECO:0000256" key="6">
    <source>
        <dbReference type="ARBA" id="ARBA00023242"/>
    </source>
</evidence>
<dbReference type="GO" id="GO:0031492">
    <property type="term" value="F:nucleosomal DNA binding"/>
    <property type="evidence" value="ECO:0007669"/>
    <property type="project" value="TreeGrafter"/>
</dbReference>
<feature type="compositionally biased region" description="Low complexity" evidence="8">
    <location>
        <begin position="1"/>
        <end position="17"/>
    </location>
</feature>
<keyword evidence="11" id="KW-1185">Reference proteome</keyword>
<feature type="region of interest" description="Disordered" evidence="8">
    <location>
        <begin position="77"/>
        <end position="238"/>
    </location>
</feature>
<comment type="similarity">
    <text evidence="7">Belongs to the histone H1/H5 family.</text>
</comment>
<evidence type="ECO:0000256" key="5">
    <source>
        <dbReference type="ARBA" id="ARBA00023125"/>
    </source>
</evidence>
<dbReference type="Gene3D" id="1.10.10.10">
    <property type="entry name" value="Winged helix-like DNA-binding domain superfamily/Winged helix DNA-binding domain"/>
    <property type="match status" value="1"/>
</dbReference>
<dbReference type="SMART" id="SM00526">
    <property type="entry name" value="H15"/>
    <property type="match status" value="1"/>
</dbReference>
<dbReference type="InterPro" id="IPR036390">
    <property type="entry name" value="WH_DNA-bd_sf"/>
</dbReference>
<keyword evidence="5 7" id="KW-0238">DNA-binding</keyword>
<sequence>MAPKATTAKATGTVKKASAPEHPPYKEMIKESIRALKERNGSSRPALKKYIQANYKGVGTDRFDQLFNQALKKGAADGEFTFPKGPSGTVKLQKKEPATKTKVATGEKATAKKATTEKATKKTPTTKKATTTKKTTTTKPKAEKVEKTAPAPKEKKTTATAAKPKSNAKKPRKTAEKTEKVAPAVVEKATVLTKTKSGRVSKGSTAAPKTAPKKKAAAPKKKATPKKKETAAAPAAEA</sequence>
<gene>
    <name evidence="10" type="ORF">P167DRAFT_539126</name>
</gene>
<dbReference type="GO" id="GO:0006334">
    <property type="term" value="P:nucleosome assembly"/>
    <property type="evidence" value="ECO:0007669"/>
    <property type="project" value="InterPro"/>
</dbReference>
<feature type="compositionally biased region" description="Low complexity" evidence="8">
    <location>
        <begin position="122"/>
        <end position="139"/>
    </location>
</feature>
<dbReference type="PANTHER" id="PTHR11467">
    <property type="entry name" value="HISTONE H1"/>
    <property type="match status" value="1"/>
</dbReference>
<dbReference type="SUPFAM" id="SSF46785">
    <property type="entry name" value="Winged helix' DNA-binding domain"/>
    <property type="match status" value="1"/>
</dbReference>
<keyword evidence="4 7" id="KW-0158">Chromosome</keyword>
<dbReference type="EMBL" id="ML119161">
    <property type="protein sequence ID" value="RPB08568.1"/>
    <property type="molecule type" value="Genomic_DNA"/>
</dbReference>
<evidence type="ECO:0000256" key="8">
    <source>
        <dbReference type="SAM" id="MobiDB-lite"/>
    </source>
</evidence>
<evidence type="ECO:0000256" key="1">
    <source>
        <dbReference type="ARBA" id="ARBA00004123"/>
    </source>
</evidence>
<evidence type="ECO:0000256" key="3">
    <source>
        <dbReference type="ARBA" id="ARBA00020833"/>
    </source>
</evidence>
<dbReference type="InterPro" id="IPR005818">
    <property type="entry name" value="Histone_H1/H5_H15"/>
</dbReference>
<comment type="subcellular location">
    <subcellularLocation>
        <location evidence="2">Chromosome</location>
    </subcellularLocation>
    <subcellularLocation>
        <location evidence="1 7">Nucleus</location>
    </subcellularLocation>
</comment>
<reference evidence="10 11" key="1">
    <citation type="journal article" date="2018" name="Nat. Ecol. Evol.">
        <title>Pezizomycetes genomes reveal the molecular basis of ectomycorrhizal truffle lifestyle.</title>
        <authorList>
            <person name="Murat C."/>
            <person name="Payen T."/>
            <person name="Noel B."/>
            <person name="Kuo A."/>
            <person name="Morin E."/>
            <person name="Chen J."/>
            <person name="Kohler A."/>
            <person name="Krizsan K."/>
            <person name="Balestrini R."/>
            <person name="Da Silva C."/>
            <person name="Montanini B."/>
            <person name="Hainaut M."/>
            <person name="Levati E."/>
            <person name="Barry K.W."/>
            <person name="Belfiori B."/>
            <person name="Cichocki N."/>
            <person name="Clum A."/>
            <person name="Dockter R.B."/>
            <person name="Fauchery L."/>
            <person name="Guy J."/>
            <person name="Iotti M."/>
            <person name="Le Tacon F."/>
            <person name="Lindquist E.A."/>
            <person name="Lipzen A."/>
            <person name="Malagnac F."/>
            <person name="Mello A."/>
            <person name="Molinier V."/>
            <person name="Miyauchi S."/>
            <person name="Poulain J."/>
            <person name="Riccioni C."/>
            <person name="Rubini A."/>
            <person name="Sitrit Y."/>
            <person name="Splivallo R."/>
            <person name="Traeger S."/>
            <person name="Wang M."/>
            <person name="Zifcakova L."/>
            <person name="Wipf D."/>
            <person name="Zambonelli A."/>
            <person name="Paolocci F."/>
            <person name="Nowrousian M."/>
            <person name="Ottonello S."/>
            <person name="Baldrian P."/>
            <person name="Spatafora J.W."/>
            <person name="Henrissat B."/>
            <person name="Nagy L.G."/>
            <person name="Aury J.M."/>
            <person name="Wincker P."/>
            <person name="Grigoriev I.V."/>
            <person name="Bonfante P."/>
            <person name="Martin F.M."/>
        </authorList>
    </citation>
    <scope>NUCLEOTIDE SEQUENCE [LARGE SCALE GENOMIC DNA]</scope>
    <source>
        <strain evidence="10 11">CCBAS932</strain>
    </source>
</reference>
<organism evidence="10 11">
    <name type="scientific">Morchella conica CCBAS932</name>
    <dbReference type="NCBI Taxonomy" id="1392247"/>
    <lineage>
        <taxon>Eukaryota</taxon>
        <taxon>Fungi</taxon>
        <taxon>Dikarya</taxon>
        <taxon>Ascomycota</taxon>
        <taxon>Pezizomycotina</taxon>
        <taxon>Pezizomycetes</taxon>
        <taxon>Pezizales</taxon>
        <taxon>Morchellaceae</taxon>
        <taxon>Morchella</taxon>
    </lineage>
</organism>
<dbReference type="GO" id="GO:0005634">
    <property type="term" value="C:nucleus"/>
    <property type="evidence" value="ECO:0007669"/>
    <property type="project" value="UniProtKB-SubCell"/>
</dbReference>
<dbReference type="GO" id="GO:0030261">
    <property type="term" value="P:chromosome condensation"/>
    <property type="evidence" value="ECO:0007669"/>
    <property type="project" value="TreeGrafter"/>
</dbReference>
<feature type="compositionally biased region" description="Basic residues" evidence="8">
    <location>
        <begin position="211"/>
        <end position="225"/>
    </location>
</feature>
<dbReference type="GO" id="GO:0000786">
    <property type="term" value="C:nucleosome"/>
    <property type="evidence" value="ECO:0007669"/>
    <property type="project" value="InterPro"/>
</dbReference>
<evidence type="ECO:0000256" key="7">
    <source>
        <dbReference type="RuleBase" id="RU003894"/>
    </source>
</evidence>
<evidence type="ECO:0000256" key="2">
    <source>
        <dbReference type="ARBA" id="ARBA00004286"/>
    </source>
</evidence>
<dbReference type="Pfam" id="PF00538">
    <property type="entry name" value="Linker_histone"/>
    <property type="match status" value="1"/>
</dbReference>
<name>A0A3N4KGI3_9PEZI</name>
<dbReference type="GO" id="GO:0030527">
    <property type="term" value="F:structural constituent of chromatin"/>
    <property type="evidence" value="ECO:0007669"/>
    <property type="project" value="InterPro"/>
</dbReference>
<protein>
    <recommendedName>
        <fullName evidence="3">Histone H1</fullName>
    </recommendedName>
</protein>
<feature type="domain" description="H15" evidence="9">
    <location>
        <begin position="21"/>
        <end position="94"/>
    </location>
</feature>
<accession>A0A3N4KGI3</accession>
<feature type="region of interest" description="Disordered" evidence="8">
    <location>
        <begin position="1"/>
        <end position="24"/>
    </location>
</feature>
<feature type="compositionally biased region" description="Basic and acidic residues" evidence="8">
    <location>
        <begin position="140"/>
        <end position="157"/>
    </location>
</feature>
<dbReference type="GO" id="GO:0045910">
    <property type="term" value="P:negative regulation of DNA recombination"/>
    <property type="evidence" value="ECO:0007669"/>
    <property type="project" value="TreeGrafter"/>
</dbReference>
<dbReference type="InParanoid" id="A0A3N4KGI3"/>